<organism evidence="1 2">
    <name type="scientific">Aegilops tauschii subsp. strangulata</name>
    <name type="common">Goatgrass</name>
    <dbReference type="NCBI Taxonomy" id="200361"/>
    <lineage>
        <taxon>Eukaryota</taxon>
        <taxon>Viridiplantae</taxon>
        <taxon>Streptophyta</taxon>
        <taxon>Embryophyta</taxon>
        <taxon>Tracheophyta</taxon>
        <taxon>Spermatophyta</taxon>
        <taxon>Magnoliopsida</taxon>
        <taxon>Liliopsida</taxon>
        <taxon>Poales</taxon>
        <taxon>Poaceae</taxon>
        <taxon>BOP clade</taxon>
        <taxon>Pooideae</taxon>
        <taxon>Triticodae</taxon>
        <taxon>Triticeae</taxon>
        <taxon>Triticinae</taxon>
        <taxon>Aegilops</taxon>
    </lineage>
</organism>
<reference evidence="1" key="3">
    <citation type="journal article" date="2017" name="Nature">
        <title>Genome sequence of the progenitor of the wheat D genome Aegilops tauschii.</title>
        <authorList>
            <person name="Luo M.C."/>
            <person name="Gu Y.Q."/>
            <person name="Puiu D."/>
            <person name="Wang H."/>
            <person name="Twardziok S.O."/>
            <person name="Deal K.R."/>
            <person name="Huo N."/>
            <person name="Zhu T."/>
            <person name="Wang L."/>
            <person name="Wang Y."/>
            <person name="McGuire P.E."/>
            <person name="Liu S."/>
            <person name="Long H."/>
            <person name="Ramasamy R.K."/>
            <person name="Rodriguez J.C."/>
            <person name="Van S.L."/>
            <person name="Yuan L."/>
            <person name="Wang Z."/>
            <person name="Xia Z."/>
            <person name="Xiao L."/>
            <person name="Anderson O.D."/>
            <person name="Ouyang S."/>
            <person name="Liang Y."/>
            <person name="Zimin A.V."/>
            <person name="Pertea G."/>
            <person name="Qi P."/>
            <person name="Bennetzen J.L."/>
            <person name="Dai X."/>
            <person name="Dawson M.W."/>
            <person name="Muller H.G."/>
            <person name="Kugler K."/>
            <person name="Rivarola-Duarte L."/>
            <person name="Spannagl M."/>
            <person name="Mayer K.F.X."/>
            <person name="Lu F.H."/>
            <person name="Bevan M.W."/>
            <person name="Leroy P."/>
            <person name="Li P."/>
            <person name="You F.M."/>
            <person name="Sun Q."/>
            <person name="Liu Z."/>
            <person name="Lyons E."/>
            <person name="Wicker T."/>
            <person name="Salzberg S.L."/>
            <person name="Devos K.M."/>
            <person name="Dvorak J."/>
        </authorList>
    </citation>
    <scope>NUCLEOTIDE SEQUENCE [LARGE SCALE GENOMIC DNA]</scope>
    <source>
        <strain evidence="1">cv. AL8/78</strain>
    </source>
</reference>
<evidence type="ECO:0000313" key="1">
    <source>
        <dbReference type="EnsemblPlants" id="AET5Gv20139600.4"/>
    </source>
</evidence>
<keyword evidence="2" id="KW-1185">Reference proteome</keyword>
<dbReference type="Proteomes" id="UP000015105">
    <property type="component" value="Chromosome 5D"/>
</dbReference>
<reference evidence="1" key="5">
    <citation type="journal article" date="2021" name="G3 (Bethesda)">
        <title>Aegilops tauschii genome assembly Aet v5.0 features greater sequence contiguity and improved annotation.</title>
        <authorList>
            <person name="Wang L."/>
            <person name="Zhu T."/>
            <person name="Rodriguez J.C."/>
            <person name="Deal K.R."/>
            <person name="Dubcovsky J."/>
            <person name="McGuire P.E."/>
            <person name="Lux T."/>
            <person name="Spannagl M."/>
            <person name="Mayer K.F.X."/>
            <person name="Baldrich P."/>
            <person name="Meyers B.C."/>
            <person name="Huo N."/>
            <person name="Gu Y.Q."/>
            <person name="Zhou H."/>
            <person name="Devos K.M."/>
            <person name="Bennetzen J.L."/>
            <person name="Unver T."/>
            <person name="Budak H."/>
            <person name="Gulick P.J."/>
            <person name="Galiba G."/>
            <person name="Kalapos B."/>
            <person name="Nelson D.R."/>
            <person name="Li P."/>
            <person name="You F.M."/>
            <person name="Luo M.C."/>
            <person name="Dvorak J."/>
        </authorList>
    </citation>
    <scope>NUCLEOTIDE SEQUENCE [LARGE SCALE GENOMIC DNA]</scope>
    <source>
        <strain evidence="1">cv. AL8/78</strain>
    </source>
</reference>
<reference evidence="2" key="1">
    <citation type="journal article" date="2014" name="Science">
        <title>Ancient hybridizations among the ancestral genomes of bread wheat.</title>
        <authorList>
            <consortium name="International Wheat Genome Sequencing Consortium,"/>
            <person name="Marcussen T."/>
            <person name="Sandve S.R."/>
            <person name="Heier L."/>
            <person name="Spannagl M."/>
            <person name="Pfeifer M."/>
            <person name="Jakobsen K.S."/>
            <person name="Wulff B.B."/>
            <person name="Steuernagel B."/>
            <person name="Mayer K.F."/>
            <person name="Olsen O.A."/>
        </authorList>
    </citation>
    <scope>NUCLEOTIDE SEQUENCE [LARGE SCALE GENOMIC DNA]</scope>
    <source>
        <strain evidence="2">cv. AL8/78</strain>
    </source>
</reference>
<reference evidence="2" key="2">
    <citation type="journal article" date="2017" name="Nat. Plants">
        <title>The Aegilops tauschii genome reveals multiple impacts of transposons.</title>
        <authorList>
            <person name="Zhao G."/>
            <person name="Zou C."/>
            <person name="Li K."/>
            <person name="Wang K."/>
            <person name="Li T."/>
            <person name="Gao L."/>
            <person name="Zhang X."/>
            <person name="Wang H."/>
            <person name="Yang Z."/>
            <person name="Liu X."/>
            <person name="Jiang W."/>
            <person name="Mao L."/>
            <person name="Kong X."/>
            <person name="Jiao Y."/>
            <person name="Jia J."/>
        </authorList>
    </citation>
    <scope>NUCLEOTIDE SEQUENCE [LARGE SCALE GENOMIC DNA]</scope>
    <source>
        <strain evidence="2">cv. AL8/78</strain>
    </source>
</reference>
<dbReference type="Gramene" id="AET5Gv20139600.4">
    <property type="protein sequence ID" value="AET5Gv20139600.4"/>
    <property type="gene ID" value="AET5Gv20139600"/>
</dbReference>
<accession>A0A453JNZ3</accession>
<dbReference type="EnsemblPlants" id="AET5Gv20139600.4">
    <property type="protein sequence ID" value="AET5Gv20139600.4"/>
    <property type="gene ID" value="AET5Gv20139600"/>
</dbReference>
<sequence length="65" mass="6844">RFIRRPSPWTARQTERSGPVLGLVASSQQAPSPIPAATCSAASPQLARGISSLSCDLFFAMGDLI</sequence>
<evidence type="ECO:0000313" key="2">
    <source>
        <dbReference type="Proteomes" id="UP000015105"/>
    </source>
</evidence>
<proteinExistence type="predicted"/>
<name>A0A453JNZ3_AEGTS</name>
<reference evidence="1" key="4">
    <citation type="submission" date="2019-03" db="UniProtKB">
        <authorList>
            <consortium name="EnsemblPlants"/>
        </authorList>
    </citation>
    <scope>IDENTIFICATION</scope>
</reference>
<protein>
    <submittedName>
        <fullName evidence="1">Uncharacterized protein</fullName>
    </submittedName>
</protein>
<dbReference type="AlphaFoldDB" id="A0A453JNZ3"/>